<dbReference type="Pfam" id="PF01047">
    <property type="entry name" value="MarR"/>
    <property type="match status" value="1"/>
</dbReference>
<keyword evidence="6" id="KW-1185">Reference proteome</keyword>
<reference evidence="5 6" key="1">
    <citation type="journal article" date="2019" name="Int. J. Syst. Evol. Microbiol.">
        <title>Rufibacter sediminis sp. nov., isolated from freshwater lake sediment.</title>
        <authorList>
            <person name="Qu J.H."/>
            <person name="Zhang L.J."/>
            <person name="Fu Y.H."/>
            <person name="Li H.F."/>
        </authorList>
    </citation>
    <scope>NUCLEOTIDE SEQUENCE [LARGE SCALE GENOMIC DNA]</scope>
    <source>
        <strain evidence="5 6">H-1</strain>
    </source>
</reference>
<organism evidence="5 6">
    <name type="scientific">Rufibacter sediminis</name>
    <dbReference type="NCBI Taxonomy" id="2762756"/>
    <lineage>
        <taxon>Bacteria</taxon>
        <taxon>Pseudomonadati</taxon>
        <taxon>Bacteroidota</taxon>
        <taxon>Cytophagia</taxon>
        <taxon>Cytophagales</taxon>
        <taxon>Hymenobacteraceae</taxon>
        <taxon>Rufibacter</taxon>
    </lineage>
</organism>
<dbReference type="PRINTS" id="PR00598">
    <property type="entry name" value="HTHMARR"/>
</dbReference>
<evidence type="ECO:0000256" key="3">
    <source>
        <dbReference type="ARBA" id="ARBA00023163"/>
    </source>
</evidence>
<evidence type="ECO:0000313" key="5">
    <source>
        <dbReference type="EMBL" id="MBC3542134.1"/>
    </source>
</evidence>
<dbReference type="EMBL" id="JACOAF010000057">
    <property type="protein sequence ID" value="MBC3542134.1"/>
    <property type="molecule type" value="Genomic_DNA"/>
</dbReference>
<evidence type="ECO:0000256" key="1">
    <source>
        <dbReference type="ARBA" id="ARBA00023015"/>
    </source>
</evidence>
<dbReference type="InterPro" id="IPR036390">
    <property type="entry name" value="WH_DNA-bd_sf"/>
</dbReference>
<sequence>MKLEDEIKQKSFANPYLRMVVNVMFTGNWLQKALSCQLKQYGVSLQQHNVLMILRGQYPNPATLGLIQERMLDRESNATRLVDKLLEKDLVTRCQCAGNRRKVDILITEKGLDLLKQTDGIMSDLEEKYRHITPSEATLVGELMDKIRDCR</sequence>
<comment type="caution">
    <text evidence="5">The sequence shown here is derived from an EMBL/GenBank/DDBJ whole genome shotgun (WGS) entry which is preliminary data.</text>
</comment>
<evidence type="ECO:0000259" key="4">
    <source>
        <dbReference type="PROSITE" id="PS50995"/>
    </source>
</evidence>
<keyword evidence="3" id="KW-0804">Transcription</keyword>
<dbReference type="PROSITE" id="PS50995">
    <property type="entry name" value="HTH_MARR_2"/>
    <property type="match status" value="1"/>
</dbReference>
<evidence type="ECO:0000256" key="2">
    <source>
        <dbReference type="ARBA" id="ARBA00023125"/>
    </source>
</evidence>
<feature type="domain" description="HTH marR-type" evidence="4">
    <location>
        <begin position="1"/>
        <end position="149"/>
    </location>
</feature>
<proteinExistence type="predicted"/>
<dbReference type="Gene3D" id="1.10.10.10">
    <property type="entry name" value="Winged helix-like DNA-binding domain superfamily/Winged helix DNA-binding domain"/>
    <property type="match status" value="1"/>
</dbReference>
<name>A0ABR6VY40_9BACT</name>
<evidence type="ECO:0000313" key="6">
    <source>
        <dbReference type="Proteomes" id="UP000659698"/>
    </source>
</evidence>
<protein>
    <submittedName>
        <fullName evidence="5">MarR family transcriptional regulator</fullName>
    </submittedName>
</protein>
<dbReference type="InterPro" id="IPR036388">
    <property type="entry name" value="WH-like_DNA-bd_sf"/>
</dbReference>
<dbReference type="Proteomes" id="UP000659698">
    <property type="component" value="Unassembled WGS sequence"/>
</dbReference>
<keyword evidence="1" id="KW-0805">Transcription regulation</keyword>
<dbReference type="InterPro" id="IPR039422">
    <property type="entry name" value="MarR/SlyA-like"/>
</dbReference>
<dbReference type="SMART" id="SM00347">
    <property type="entry name" value="HTH_MARR"/>
    <property type="match status" value="1"/>
</dbReference>
<dbReference type="PANTHER" id="PTHR33164">
    <property type="entry name" value="TRANSCRIPTIONAL REGULATOR, MARR FAMILY"/>
    <property type="match status" value="1"/>
</dbReference>
<keyword evidence="2" id="KW-0238">DNA-binding</keyword>
<accession>A0ABR6VY40</accession>
<dbReference type="InterPro" id="IPR000835">
    <property type="entry name" value="HTH_MarR-typ"/>
</dbReference>
<gene>
    <name evidence="5" type="ORF">H7U12_20780</name>
</gene>
<dbReference type="RefSeq" id="WP_186641762.1">
    <property type="nucleotide sequence ID" value="NZ_JACOAF010000057.1"/>
</dbReference>
<dbReference type="InterPro" id="IPR023187">
    <property type="entry name" value="Tscrpt_reg_MarR-type_CS"/>
</dbReference>
<dbReference type="PANTHER" id="PTHR33164:SF101">
    <property type="entry name" value="TRANSCRIPTIONAL REPRESSOR MPRA"/>
    <property type="match status" value="1"/>
</dbReference>
<dbReference type="SUPFAM" id="SSF46785">
    <property type="entry name" value="Winged helix' DNA-binding domain"/>
    <property type="match status" value="1"/>
</dbReference>
<dbReference type="PROSITE" id="PS01117">
    <property type="entry name" value="HTH_MARR_1"/>
    <property type="match status" value="1"/>
</dbReference>